<dbReference type="PANTHER" id="PTHR43668:SF2">
    <property type="entry name" value="ALLANTOINASE"/>
    <property type="match status" value="1"/>
</dbReference>
<evidence type="ECO:0000256" key="2">
    <source>
        <dbReference type="ARBA" id="ARBA00010286"/>
    </source>
</evidence>
<keyword evidence="10" id="KW-1185">Reference proteome</keyword>
<feature type="domain" description="Dihydroorotase catalytic" evidence="8">
    <location>
        <begin position="53"/>
        <end position="239"/>
    </location>
</feature>
<dbReference type="InterPro" id="IPR032466">
    <property type="entry name" value="Metal_Hydrolase"/>
</dbReference>
<evidence type="ECO:0000256" key="6">
    <source>
        <dbReference type="ARBA" id="ARBA00022975"/>
    </source>
</evidence>
<dbReference type="InterPro" id="IPR004722">
    <property type="entry name" value="DHOase"/>
</dbReference>
<feature type="binding site" evidence="7">
    <location>
        <position position="95"/>
    </location>
    <ligand>
        <name>substrate</name>
    </ligand>
</feature>
<dbReference type="RefSeq" id="WP_137645251.1">
    <property type="nucleotide sequence ID" value="NZ_BAABRM010000016.1"/>
</dbReference>
<comment type="pathway">
    <text evidence="7">Pyrimidine metabolism; UMP biosynthesis via de novo pathway; (S)-dihydroorotate from bicarbonate: step 3/3.</text>
</comment>
<feature type="binding site" evidence="7">
    <location>
        <position position="306"/>
    </location>
    <ligand>
        <name>Zn(2+)</name>
        <dbReference type="ChEBI" id="CHEBI:29105"/>
        <label>1</label>
    </ligand>
</feature>
<feature type="binding site" evidence="7">
    <location>
        <position position="61"/>
    </location>
    <ligand>
        <name>Zn(2+)</name>
        <dbReference type="ChEBI" id="CHEBI:29105"/>
        <label>1</label>
    </ligand>
</feature>
<feature type="binding site" evidence="7">
    <location>
        <position position="310"/>
    </location>
    <ligand>
        <name>substrate</name>
    </ligand>
</feature>
<comment type="similarity">
    <text evidence="2 7">Belongs to the metallo-dependent hydrolases superfamily. DHOase family. Class I DHOase subfamily.</text>
</comment>
<dbReference type="Proteomes" id="UP001589855">
    <property type="component" value="Unassembled WGS sequence"/>
</dbReference>
<comment type="cofactor">
    <cofactor evidence="7">
        <name>Zn(2+)</name>
        <dbReference type="ChEBI" id="CHEBI:29105"/>
    </cofactor>
    <text evidence="7">Binds 2 Zn(2+) ions per subunit.</text>
</comment>
<dbReference type="PROSITE" id="PS00483">
    <property type="entry name" value="DIHYDROOROTASE_2"/>
    <property type="match status" value="1"/>
</dbReference>
<dbReference type="SUPFAM" id="SSF51556">
    <property type="entry name" value="Metallo-dependent hydrolases"/>
    <property type="match status" value="1"/>
</dbReference>
<dbReference type="Gene3D" id="2.30.40.10">
    <property type="entry name" value="Urease, subunit C, domain 1"/>
    <property type="match status" value="1"/>
</dbReference>
<keyword evidence="3 7" id="KW-0479">Metal-binding</keyword>
<reference evidence="9 10" key="1">
    <citation type="submission" date="2024-09" db="EMBL/GenBank/DDBJ databases">
        <authorList>
            <person name="Sun Q."/>
            <person name="Mori K."/>
        </authorList>
    </citation>
    <scope>NUCLEOTIDE SEQUENCE [LARGE SCALE GENOMIC DNA]</scope>
    <source>
        <strain evidence="9 10">TBRC 4575</strain>
    </source>
</reference>
<comment type="catalytic activity">
    <reaction evidence="7">
        <text>(S)-dihydroorotate + H2O = N-carbamoyl-L-aspartate + H(+)</text>
        <dbReference type="Rhea" id="RHEA:24296"/>
        <dbReference type="ChEBI" id="CHEBI:15377"/>
        <dbReference type="ChEBI" id="CHEBI:15378"/>
        <dbReference type="ChEBI" id="CHEBI:30864"/>
        <dbReference type="ChEBI" id="CHEBI:32814"/>
        <dbReference type="EC" id="3.5.2.3"/>
    </reaction>
</comment>
<feature type="binding site" evidence="7">
    <location>
        <begin position="324"/>
        <end position="325"/>
    </location>
    <ligand>
        <name>substrate</name>
    </ligand>
</feature>
<comment type="function">
    <text evidence="1 7">Catalyzes the reversible cyclization of carbamoyl aspartate to dihydroorotate.</text>
</comment>
<keyword evidence="6 7" id="KW-0665">Pyrimidine biosynthesis</keyword>
<feature type="active site" evidence="7">
    <location>
        <position position="306"/>
    </location>
</feature>
<feature type="binding site" evidence="7">
    <location>
        <position position="279"/>
    </location>
    <ligand>
        <name>substrate</name>
    </ligand>
</feature>
<dbReference type="InterPro" id="IPR050138">
    <property type="entry name" value="DHOase/Allantoinase_Hydrolase"/>
</dbReference>
<evidence type="ECO:0000256" key="4">
    <source>
        <dbReference type="ARBA" id="ARBA00022801"/>
    </source>
</evidence>
<feature type="binding site" evidence="7">
    <location>
        <position position="233"/>
    </location>
    <ligand>
        <name>Zn(2+)</name>
        <dbReference type="ChEBI" id="CHEBI:29105"/>
        <label>2</label>
    </ligand>
</feature>
<evidence type="ECO:0000259" key="8">
    <source>
        <dbReference type="Pfam" id="PF12890"/>
    </source>
</evidence>
<accession>A0ABV6K7Y9</accession>
<sequence>MATLITNAQVWQQTQLVKTNLLIEQGKIKAIDPQLTAATTRADQVIDAANHFVSPGLVDVHVHLREPGQTAKETIATGTAAAAHGGFTTVGAMPNVDPVPDTPERVAAMVAANRTKAKVHVAQYASITTGRAGDQLIDFAAVKQAGAFAVSNDGSGVQTANTMYQAMVGAAKAGLPLAAHVEDDSLYQGGVMNAGPVAEQLGLPGINNVSEAAQVARDVMLAEASGVHYHVCHVSTAESVRVVRDAKRAGINVTCEVSPHHLLLTDEDITMDNPMLKMNPPLRSPRDRAALIAGLLDGTIDFIATDHAPHTDAEKAGSMRTAAFGITGIETAFATMYTALVKTRLISLGQLINLMSTKPAELFGLTAAGHLAVGEAADLAIIDLDHQYQIQAADMLSKGHNSPFIGWSVYGDVLMTLVDGQVAYRKDQAK</sequence>
<dbReference type="GO" id="GO:0004151">
    <property type="term" value="F:dihydroorotase activity"/>
    <property type="evidence" value="ECO:0007669"/>
    <property type="project" value="UniProtKB-EC"/>
</dbReference>
<dbReference type="NCBIfam" id="TIGR00857">
    <property type="entry name" value="pyrC_multi"/>
    <property type="match status" value="1"/>
</dbReference>
<evidence type="ECO:0000256" key="5">
    <source>
        <dbReference type="ARBA" id="ARBA00022833"/>
    </source>
</evidence>
<evidence type="ECO:0000313" key="9">
    <source>
        <dbReference type="EMBL" id="MFC0424143.1"/>
    </source>
</evidence>
<dbReference type="InterPro" id="IPR011059">
    <property type="entry name" value="Metal-dep_hydrolase_composite"/>
</dbReference>
<dbReference type="InterPro" id="IPR024403">
    <property type="entry name" value="DHOase_cat"/>
</dbReference>
<evidence type="ECO:0000256" key="1">
    <source>
        <dbReference type="ARBA" id="ARBA00002368"/>
    </source>
</evidence>
<dbReference type="InterPro" id="IPR002195">
    <property type="entry name" value="Dihydroorotase_CS"/>
</dbReference>
<dbReference type="Gene3D" id="3.20.20.140">
    <property type="entry name" value="Metal-dependent hydrolases"/>
    <property type="match status" value="1"/>
</dbReference>
<evidence type="ECO:0000256" key="7">
    <source>
        <dbReference type="HAMAP-Rule" id="MF_00220"/>
    </source>
</evidence>
<protein>
    <recommendedName>
        <fullName evidence="7">Dihydroorotase</fullName>
        <shortName evidence="7">DHOase</shortName>
        <ecNumber evidence="7">3.5.2.3</ecNumber>
    </recommendedName>
</protein>
<proteinExistence type="inferred from homology"/>
<dbReference type="EC" id="3.5.2.3" evidence="7"/>
<dbReference type="CDD" id="cd01317">
    <property type="entry name" value="DHOase_IIa"/>
    <property type="match status" value="1"/>
</dbReference>
<feature type="binding site" evidence="7">
    <location>
        <position position="153"/>
    </location>
    <ligand>
        <name>Zn(2+)</name>
        <dbReference type="ChEBI" id="CHEBI:29105"/>
        <label>2</label>
    </ligand>
</feature>
<feature type="binding site" evidence="7">
    <location>
        <begin position="63"/>
        <end position="65"/>
    </location>
    <ligand>
        <name>substrate</name>
    </ligand>
</feature>
<evidence type="ECO:0000313" key="10">
    <source>
        <dbReference type="Proteomes" id="UP001589855"/>
    </source>
</evidence>
<dbReference type="NCBIfam" id="NF006837">
    <property type="entry name" value="PRK09357.1-2"/>
    <property type="match status" value="1"/>
</dbReference>
<name>A0ABV6K7Y9_9LACO</name>
<comment type="caution">
    <text evidence="9">The sequence shown here is derived from an EMBL/GenBank/DDBJ whole genome shotgun (WGS) entry which is preliminary data.</text>
</comment>
<keyword evidence="5 7" id="KW-0862">Zinc</keyword>
<feature type="binding site" evidence="7">
    <location>
        <position position="63"/>
    </location>
    <ligand>
        <name>Zn(2+)</name>
        <dbReference type="ChEBI" id="CHEBI:29105"/>
        <label>1</label>
    </ligand>
</feature>
<dbReference type="EMBL" id="JBHLUK010000067">
    <property type="protein sequence ID" value="MFC0424143.1"/>
    <property type="molecule type" value="Genomic_DNA"/>
</dbReference>
<organism evidence="9 10">
    <name type="scientific">Lactiplantibacillus plajomi</name>
    <dbReference type="NCBI Taxonomy" id="1457217"/>
    <lineage>
        <taxon>Bacteria</taxon>
        <taxon>Bacillati</taxon>
        <taxon>Bacillota</taxon>
        <taxon>Bacilli</taxon>
        <taxon>Lactobacillales</taxon>
        <taxon>Lactobacillaceae</taxon>
        <taxon>Lactiplantibacillus</taxon>
    </lineage>
</organism>
<evidence type="ECO:0000256" key="3">
    <source>
        <dbReference type="ARBA" id="ARBA00022723"/>
    </source>
</evidence>
<dbReference type="PROSITE" id="PS00482">
    <property type="entry name" value="DIHYDROOROTASE_1"/>
    <property type="match status" value="1"/>
</dbReference>
<feature type="binding site" evidence="7">
    <location>
        <position position="153"/>
    </location>
    <ligand>
        <name>Zn(2+)</name>
        <dbReference type="ChEBI" id="CHEBI:29105"/>
        <label>1</label>
    </ligand>
</feature>
<keyword evidence="4 7" id="KW-0378">Hydrolase</keyword>
<dbReference type="HAMAP" id="MF_00220_B">
    <property type="entry name" value="PyrC_classI_B"/>
    <property type="match status" value="1"/>
</dbReference>
<gene>
    <name evidence="7" type="primary">pyrC</name>
    <name evidence="9" type="ORF">ACFFGS_08440</name>
</gene>
<dbReference type="Pfam" id="PF12890">
    <property type="entry name" value="DHOase"/>
    <property type="match status" value="1"/>
</dbReference>
<dbReference type="SUPFAM" id="SSF51338">
    <property type="entry name" value="Composite domain of metallo-dependent hydrolases"/>
    <property type="match status" value="1"/>
</dbReference>
<feature type="binding site" evidence="7">
    <location>
        <position position="180"/>
    </location>
    <ligand>
        <name>Zn(2+)</name>
        <dbReference type="ChEBI" id="CHEBI:29105"/>
        <label>2</label>
    </ligand>
</feature>
<dbReference type="PANTHER" id="PTHR43668">
    <property type="entry name" value="ALLANTOINASE"/>
    <property type="match status" value="1"/>
</dbReference>